<dbReference type="SUPFAM" id="SSF56276">
    <property type="entry name" value="S-adenosylmethionine decarboxylase"/>
    <property type="match status" value="1"/>
</dbReference>
<dbReference type="EMBL" id="PSPG01000008">
    <property type="protein sequence ID" value="PXF21493.1"/>
    <property type="molecule type" value="Genomic_DNA"/>
</dbReference>
<keyword evidence="7" id="KW-0704">Schiff base</keyword>
<evidence type="ECO:0000256" key="8">
    <source>
        <dbReference type="ARBA" id="ARBA00023317"/>
    </source>
</evidence>
<keyword evidence="3" id="KW-0068">Autocatalytic cleavage</keyword>
<dbReference type="InterPro" id="IPR003826">
    <property type="entry name" value="AdoMetDC_fam_prok"/>
</dbReference>
<evidence type="ECO:0000256" key="2">
    <source>
        <dbReference type="ARBA" id="ARBA00022793"/>
    </source>
</evidence>
<evidence type="ECO:0000256" key="6">
    <source>
        <dbReference type="ARBA" id="ARBA00023239"/>
    </source>
</evidence>
<evidence type="ECO:0000256" key="5">
    <source>
        <dbReference type="ARBA" id="ARBA00023145"/>
    </source>
</evidence>
<evidence type="ECO:0000256" key="1">
    <source>
        <dbReference type="ARBA" id="ARBA00001928"/>
    </source>
</evidence>
<evidence type="ECO:0000256" key="3">
    <source>
        <dbReference type="ARBA" id="ARBA00022813"/>
    </source>
</evidence>
<protein>
    <recommendedName>
        <fullName evidence="11">Adenosylmethionine decarboxylase</fullName>
    </recommendedName>
</protein>
<evidence type="ECO:0000256" key="7">
    <source>
        <dbReference type="ARBA" id="ARBA00023270"/>
    </source>
</evidence>
<evidence type="ECO:0000313" key="9">
    <source>
        <dbReference type="EMBL" id="PXF21493.1"/>
    </source>
</evidence>
<dbReference type="PANTHER" id="PTHR33866:SF2">
    <property type="entry name" value="S-ADENOSYLMETHIONINE DECARBOXYLASE PROENZYME"/>
    <property type="match status" value="1"/>
</dbReference>
<dbReference type="Proteomes" id="UP000248161">
    <property type="component" value="Unassembled WGS sequence"/>
</dbReference>
<sequence>MSGSAAHGGHILLDYIGYAPPVDNDGDWMLQVLRDSVRKAGIREVHSHVAQFDGDGSPPGFAAVVLIDESHVSAHCYSDRGLLAIDIFTCGGNDPAPLADDIHEALQSAVPGLVLSGREHIDRLSALE</sequence>
<dbReference type="InterPro" id="IPR016067">
    <property type="entry name" value="S-AdoMet_deCO2ase_core"/>
</dbReference>
<gene>
    <name evidence="9" type="ORF">CXX69_04620</name>
</gene>
<accession>A0A2V3HQX4</accession>
<evidence type="ECO:0000256" key="4">
    <source>
        <dbReference type="ARBA" id="ARBA00023115"/>
    </source>
</evidence>
<dbReference type="Gene3D" id="3.60.90.10">
    <property type="entry name" value="S-adenosylmethionine decarboxylase"/>
    <property type="match status" value="1"/>
</dbReference>
<keyword evidence="6" id="KW-0456">Lyase</keyword>
<dbReference type="GO" id="GO:0004014">
    <property type="term" value="F:adenosylmethionine decarboxylase activity"/>
    <property type="evidence" value="ECO:0007669"/>
    <property type="project" value="InterPro"/>
</dbReference>
<keyword evidence="4" id="KW-0620">Polyamine biosynthesis</keyword>
<comment type="caution">
    <text evidence="9">The sequence shown here is derived from an EMBL/GenBank/DDBJ whole genome shotgun (WGS) entry which is preliminary data.</text>
</comment>
<evidence type="ECO:0008006" key="11">
    <source>
        <dbReference type="Google" id="ProtNLM"/>
    </source>
</evidence>
<dbReference type="GO" id="GO:0008295">
    <property type="term" value="P:spermidine biosynthetic process"/>
    <property type="evidence" value="ECO:0007669"/>
    <property type="project" value="InterPro"/>
</dbReference>
<comment type="cofactor">
    <cofactor evidence="1">
        <name>pyruvate</name>
        <dbReference type="ChEBI" id="CHEBI:15361"/>
    </cofactor>
</comment>
<dbReference type="AlphaFoldDB" id="A0A2V3HQX4"/>
<keyword evidence="5" id="KW-0865">Zymogen</keyword>
<dbReference type="GO" id="GO:0005829">
    <property type="term" value="C:cytosol"/>
    <property type="evidence" value="ECO:0007669"/>
    <property type="project" value="TreeGrafter"/>
</dbReference>
<proteinExistence type="predicted"/>
<reference evidence="9 10" key="1">
    <citation type="journal article" date="2015" name="Nat. Commun.">
        <title>Genomic and transcriptomic evidence for scavenging of diverse organic compounds by widespread deep-sea archaea.</title>
        <authorList>
            <person name="Li M."/>
            <person name="Baker B.J."/>
            <person name="Anantharaman K."/>
            <person name="Jain S."/>
            <person name="Breier J.A."/>
            <person name="Dick G.J."/>
        </authorList>
    </citation>
    <scope>NUCLEOTIDE SEQUENCE [LARGE SCALE GENOMIC DNA]</scope>
    <source>
        <strain evidence="9">Cayman_51_deep</strain>
    </source>
</reference>
<evidence type="ECO:0000313" key="10">
    <source>
        <dbReference type="Proteomes" id="UP000248161"/>
    </source>
</evidence>
<name>A0A2V3HQX4_9ARCH</name>
<dbReference type="Pfam" id="PF02675">
    <property type="entry name" value="AdoMet_dc"/>
    <property type="match status" value="1"/>
</dbReference>
<organism evidence="9 10">
    <name type="scientific">Candidatus Thalassarchaeum betae</name>
    <dbReference type="NCBI Taxonomy" id="2599289"/>
    <lineage>
        <taxon>Archaea</taxon>
        <taxon>Methanobacteriati</taxon>
        <taxon>Thermoplasmatota</taxon>
        <taxon>Candidatus Poseidoniia</taxon>
        <taxon>Candidatus Poseidoniales</taxon>
        <taxon>Candidatus Thalassarchaeaceae</taxon>
        <taxon>Candidatus Thalassarchaeum</taxon>
    </lineage>
</organism>
<keyword evidence="8" id="KW-0670">Pyruvate</keyword>
<dbReference type="PANTHER" id="PTHR33866">
    <property type="entry name" value="S-ADENOSYLMETHIONINE DECARBOXYLASE PROENZYME"/>
    <property type="match status" value="1"/>
</dbReference>
<dbReference type="RefSeq" id="WP_338170403.1">
    <property type="nucleotide sequence ID" value="NZ_JAKUUN010000007.1"/>
</dbReference>
<keyword evidence="2" id="KW-0210">Decarboxylase</keyword>